<gene>
    <name evidence="1" type="ORF">SJAV_19190</name>
</gene>
<proteinExistence type="predicted"/>
<dbReference type="RefSeq" id="WP_369609526.1">
    <property type="nucleotide sequence ID" value="NZ_AP031322.1"/>
</dbReference>
<dbReference type="KEGG" id="sjv:SJAV_19190"/>
<protein>
    <submittedName>
        <fullName evidence="1">Uncharacterized protein</fullName>
    </submittedName>
</protein>
<sequence length="234" mass="26844">MEANGTVKIEDGKIRKGSVFERYENRKIGYYFSYNISFVVDVSISPEGNVGKSYDVIGIPVHSTTKLIAVETLYYNKEIKEVLARCKKIKILDPFNLGIPNVDCEVSKDKDSIKVIYYPNPPLQPGHIIKWGAYFWHKGVYYNKLEEILNEQGVDYEGSGAAISDPTYYLKIRVELPWTPTWVDANEATILPVNRLSLDNIKAKHNFTQRGNILILEVINPEFLPYIIRWRPPS</sequence>
<reference evidence="1" key="1">
    <citation type="submission" date="2024-03" db="EMBL/GenBank/DDBJ databases">
        <title>Complete genome sequence of Sulfurisphaera javensis strain KD-1.</title>
        <authorList>
            <person name="Sakai H."/>
            <person name="Nur N."/>
            <person name="Suwanto A."/>
            <person name="Kurosawa N."/>
        </authorList>
    </citation>
    <scope>NUCLEOTIDE SEQUENCE</scope>
    <source>
        <strain evidence="1">KD-1</strain>
    </source>
</reference>
<dbReference type="GeneID" id="92354870"/>
<dbReference type="EMBL" id="AP031322">
    <property type="protein sequence ID" value="BFH73975.1"/>
    <property type="molecule type" value="Genomic_DNA"/>
</dbReference>
<organism evidence="1">
    <name type="scientific">Sulfurisphaera javensis</name>
    <dbReference type="NCBI Taxonomy" id="2049879"/>
    <lineage>
        <taxon>Archaea</taxon>
        <taxon>Thermoproteota</taxon>
        <taxon>Thermoprotei</taxon>
        <taxon>Sulfolobales</taxon>
        <taxon>Sulfolobaceae</taxon>
        <taxon>Sulfurisphaera</taxon>
    </lineage>
</organism>
<evidence type="ECO:0000313" key="1">
    <source>
        <dbReference type="EMBL" id="BFH73975.1"/>
    </source>
</evidence>
<dbReference type="AlphaFoldDB" id="A0AAT9GTL2"/>
<name>A0AAT9GTL2_9CREN</name>
<accession>A0AAT9GTL2</accession>